<organism evidence="14 15">
    <name type="scientific">Dorea formicigenerans</name>
    <dbReference type="NCBI Taxonomy" id="39486"/>
    <lineage>
        <taxon>Bacteria</taxon>
        <taxon>Bacillati</taxon>
        <taxon>Bacillota</taxon>
        <taxon>Clostridia</taxon>
        <taxon>Lachnospirales</taxon>
        <taxon>Lachnospiraceae</taxon>
        <taxon>Dorea</taxon>
    </lineage>
</organism>
<reference evidence="14 15" key="1">
    <citation type="submission" date="2019-07" db="EMBL/GenBank/DDBJ databases">
        <authorList>
            <person name="Hibberd C M."/>
            <person name="Gehrig L. J."/>
            <person name="Chang H.-W."/>
            <person name="Venkatesh S."/>
        </authorList>
    </citation>
    <scope>NUCLEOTIDE SEQUENCE [LARGE SCALE GENOMIC DNA]</scope>
    <source>
        <strain evidence="14">Dorea_formicigenerans_SSTS_Bg7063</strain>
    </source>
</reference>
<dbReference type="EC" id="2.7.7.6" evidence="11"/>
<dbReference type="Pfam" id="PF04997">
    <property type="entry name" value="RNA_pol_Rpb1_1"/>
    <property type="match status" value="1"/>
</dbReference>
<dbReference type="InterPro" id="IPR045867">
    <property type="entry name" value="DNA-dir_RpoC_beta_prime"/>
</dbReference>
<sequence length="1224" mass="136665">MPENSKEQSYQPMTFDAIKIGLASPEKILEWSKGEVTKPETINYRTLKPERDGLFCERIFGPSKDWECHCGKYKKIRYKGVVCDRCGVEVTKASVRRERMGHIALAAPVSHIWYFKGIPSRMGLILDLSPRTLEKVLYFASYIVLDKGETDLQYKQVLSEQEYQEARESWGKGFRVGMGAESILELLQAIDLEKEYEELTEGLKGATGQKRARIVKRLEVVEAFRESGNKPEWMIMTNVPVIPPDLRPMVQLDGGRFATSDLNDLYRRIINRNNRLKRLLELGAPDIIVRNEKRMLQEAVDALIDNGRRGRPVTGPGNRALKSLSDMLKGKSGRFRQNLLGKRVDYSGRSVIVVGPELKIYQCGLPKEMAIELFKPFVMKELVQNGTAHNIKNAKKMVERLQPEVWDVLEDVIKEHPVMLNRAPTLHRLGIQAFEPILVEGKAIKLHPLVCTAFNADFDGDQMAVHLPLSVEAQAECRFLLLSPNNLLKPSDGGPVAVPSQDMVLGIYYLTQERPGAAGEGKIFKSVNEAILAYENQAITLHSKIKVRVTKTMPGGEELTGIVESTLGRFIFNEIIPQDLGFVDREKEENKLLLEIDFHVGKKQLKQILEKVINTHGATATAEVLDAVKAIGYKYSTRAAMTVSISDMTVPPQKPQMIQQAQDTVDRITKNFKRGLITEEERYKEVVETWKATDDKLTEALLSGLDKYNNIFMMADSGARGSDKQIKQLAGMRGLMADTTGHTIELPITSNFREGLDVLEYFMSAHGARKGMSDTALRTADSGYLTRRLVDVSQELIIHEVDCAKKDAPIPGIFVKAFMDGKEEIESLQERITGRYLCYDIVDKDGNVLVKKNHMVTPKRAELICKKGVNENGEPLTQIKIRTILTCRSHSGVCAKCYGANMATGEPVQVGEAVGIIAAQSIGEPGTQLTMRTFHNGGVAGGDITQGLPRVEELFEARKPKGLAIITEIAGTANLNDTKKKREIIVTNHETGESKAYLIPYGSRIKVADGAELEAGDELTEGSINPHDILRIKGIRAVQDYMIQEVQRVYRLQGVEINDKHIEVIVRQMLKKIRIEESGDTEFLPGTNVDRLEFEDVNEVLEAEGKEPAIGEPIIMGITKASLATNSFLSAASFQETTKVLTEAAIKGKIDPLVGLKENVIIGKHIPAGTGMRKYRDIRLNSELSMDDDLFFEEGLDDDDDLDILDTDFSDDDLLEEIKLTTEE</sequence>
<feature type="binding site" evidence="11">
    <location>
        <position position="803"/>
    </location>
    <ligand>
        <name>Zn(2+)</name>
        <dbReference type="ChEBI" id="CHEBI:29105"/>
        <label>2</label>
    </ligand>
</feature>
<dbReference type="RefSeq" id="WP_022278959.1">
    <property type="nucleotide sequence ID" value="NZ_CABHNI010000047.1"/>
</dbReference>
<comment type="similarity">
    <text evidence="2 11 12">Belongs to the RNA polymerase beta' chain family.</text>
</comment>
<dbReference type="CDD" id="cd02655">
    <property type="entry name" value="RNAP_beta'_C"/>
    <property type="match status" value="1"/>
</dbReference>
<feature type="binding site" evidence="11">
    <location>
        <position position="86"/>
    </location>
    <ligand>
        <name>Zn(2+)</name>
        <dbReference type="ChEBI" id="CHEBI:29105"/>
        <label>1</label>
    </ligand>
</feature>
<dbReference type="Gene3D" id="1.10.274.100">
    <property type="entry name" value="RNA polymerase Rpb1, domain 3"/>
    <property type="match status" value="2"/>
</dbReference>
<dbReference type="GO" id="GO:0008270">
    <property type="term" value="F:zinc ion binding"/>
    <property type="evidence" value="ECO:0007669"/>
    <property type="project" value="UniProtKB-UniRule"/>
</dbReference>
<dbReference type="GO" id="GO:0003677">
    <property type="term" value="F:DNA binding"/>
    <property type="evidence" value="ECO:0007669"/>
    <property type="project" value="UniProtKB-UniRule"/>
</dbReference>
<dbReference type="AlphaFoldDB" id="A0A564UGB4"/>
<feature type="domain" description="RNA polymerase N-terminal" evidence="13">
    <location>
        <begin position="232"/>
        <end position="511"/>
    </location>
</feature>
<dbReference type="GO" id="GO:0006351">
    <property type="term" value="P:DNA-templated transcription"/>
    <property type="evidence" value="ECO:0007669"/>
    <property type="project" value="UniProtKB-UniRule"/>
</dbReference>
<dbReference type="Gene3D" id="2.40.40.20">
    <property type="match status" value="1"/>
</dbReference>
<feature type="binding site" evidence="11">
    <location>
        <position position="894"/>
    </location>
    <ligand>
        <name>Zn(2+)</name>
        <dbReference type="ChEBI" id="CHEBI:29105"/>
        <label>2</label>
    </ligand>
</feature>
<proteinExistence type="inferred from homology"/>
<dbReference type="GO" id="GO:0003899">
    <property type="term" value="F:DNA-directed RNA polymerase activity"/>
    <property type="evidence" value="ECO:0007669"/>
    <property type="project" value="UniProtKB-UniRule"/>
</dbReference>
<evidence type="ECO:0000256" key="9">
    <source>
        <dbReference type="ARBA" id="ARBA00023163"/>
    </source>
</evidence>
<dbReference type="GO" id="GO:0000428">
    <property type="term" value="C:DNA-directed RNA polymerase complex"/>
    <property type="evidence" value="ECO:0007669"/>
    <property type="project" value="UniProtKB-KW"/>
</dbReference>
<evidence type="ECO:0000256" key="10">
    <source>
        <dbReference type="ARBA" id="ARBA00048552"/>
    </source>
</evidence>
<dbReference type="InterPro" id="IPR007080">
    <property type="entry name" value="RNA_pol_Rpb1_1"/>
</dbReference>
<evidence type="ECO:0000256" key="7">
    <source>
        <dbReference type="ARBA" id="ARBA00022833"/>
    </source>
</evidence>
<name>A0A564UGB4_9FIRM</name>
<dbReference type="HAMAP" id="MF_01322">
    <property type="entry name" value="RNApol_bact_RpoC"/>
    <property type="match status" value="1"/>
</dbReference>
<dbReference type="InterPro" id="IPR000722">
    <property type="entry name" value="RNA_pol_asu"/>
</dbReference>
<protein>
    <recommendedName>
        <fullName evidence="11">DNA-directed RNA polymerase subunit beta'</fullName>
        <shortName evidence="11">RNAP subunit beta'</shortName>
        <ecNumber evidence="11">2.7.7.6</ecNumber>
    </recommendedName>
    <alternativeName>
        <fullName evidence="11">RNA polymerase subunit beta'</fullName>
    </alternativeName>
    <alternativeName>
        <fullName evidence="11">Transcriptase subunit beta'</fullName>
    </alternativeName>
</protein>
<dbReference type="Gene3D" id="1.10.150.390">
    <property type="match status" value="1"/>
</dbReference>
<evidence type="ECO:0000259" key="13">
    <source>
        <dbReference type="SMART" id="SM00663"/>
    </source>
</evidence>
<comment type="cofactor">
    <cofactor evidence="11">
        <name>Mg(2+)</name>
        <dbReference type="ChEBI" id="CHEBI:18420"/>
    </cofactor>
    <text evidence="11">Binds 1 Mg(2+) ion per subunit.</text>
</comment>
<comment type="subunit">
    <text evidence="11">The RNAP catalytic core consists of 2 alpha, 1 beta, 1 beta' and 1 omega subunit. When a sigma factor is associated with the core the holoenzyme is formed, which can initiate transcription.</text>
</comment>
<dbReference type="Pfam" id="PF05000">
    <property type="entry name" value="RNA_pol_Rpb1_4"/>
    <property type="match status" value="1"/>
</dbReference>
<evidence type="ECO:0000256" key="3">
    <source>
        <dbReference type="ARBA" id="ARBA00022478"/>
    </source>
</evidence>
<gene>
    <name evidence="11 14" type="primary">rpoC</name>
    <name evidence="14" type="ORF">DFSSTS7063_02596</name>
</gene>
<evidence type="ECO:0000256" key="2">
    <source>
        <dbReference type="ARBA" id="ARBA00006460"/>
    </source>
</evidence>
<dbReference type="InterPro" id="IPR012754">
    <property type="entry name" value="DNA-dir_RpoC_beta_prime_bact"/>
</dbReference>
<dbReference type="CDD" id="cd01609">
    <property type="entry name" value="RNAP_beta'_N"/>
    <property type="match status" value="1"/>
</dbReference>
<evidence type="ECO:0000256" key="4">
    <source>
        <dbReference type="ARBA" id="ARBA00022679"/>
    </source>
</evidence>
<feature type="binding site" evidence="11">
    <location>
        <position position="887"/>
    </location>
    <ligand>
        <name>Zn(2+)</name>
        <dbReference type="ChEBI" id="CHEBI:29105"/>
        <label>2</label>
    </ligand>
</feature>
<accession>A0A564UGB4</accession>
<feature type="binding site" evidence="11">
    <location>
        <position position="457"/>
    </location>
    <ligand>
        <name>Mg(2+)</name>
        <dbReference type="ChEBI" id="CHEBI:18420"/>
    </ligand>
</feature>
<dbReference type="Gene3D" id="2.40.50.100">
    <property type="match status" value="1"/>
</dbReference>
<keyword evidence="3 11" id="KW-0240">DNA-directed RNA polymerase</keyword>
<dbReference type="InterPro" id="IPR042102">
    <property type="entry name" value="RNA_pol_Rpb1_3_sf"/>
</dbReference>
<keyword evidence="6 11" id="KW-0479">Metal-binding</keyword>
<dbReference type="InterPro" id="IPR007066">
    <property type="entry name" value="RNA_pol_Rpb1_3"/>
</dbReference>
<evidence type="ECO:0000256" key="8">
    <source>
        <dbReference type="ARBA" id="ARBA00022842"/>
    </source>
</evidence>
<keyword evidence="7 11" id="KW-0862">Zinc</keyword>
<dbReference type="InterPro" id="IPR038120">
    <property type="entry name" value="Rpb1_funnel_sf"/>
</dbReference>
<feature type="binding site" evidence="11">
    <location>
        <position position="68"/>
    </location>
    <ligand>
        <name>Zn(2+)</name>
        <dbReference type="ChEBI" id="CHEBI:29105"/>
        <label>1</label>
    </ligand>
</feature>
<dbReference type="Gene3D" id="1.10.132.30">
    <property type="match status" value="1"/>
</dbReference>
<dbReference type="Pfam" id="PF00623">
    <property type="entry name" value="RNA_pol_Rpb1_2"/>
    <property type="match status" value="1"/>
</dbReference>
<dbReference type="Gene3D" id="4.10.860.120">
    <property type="entry name" value="RNA polymerase II, clamp domain"/>
    <property type="match status" value="1"/>
</dbReference>
<evidence type="ECO:0000313" key="15">
    <source>
        <dbReference type="Proteomes" id="UP000358366"/>
    </source>
</evidence>
<evidence type="ECO:0000256" key="12">
    <source>
        <dbReference type="RuleBase" id="RU004279"/>
    </source>
</evidence>
<dbReference type="Gene3D" id="1.10.1790.20">
    <property type="match status" value="1"/>
</dbReference>
<keyword evidence="9 11" id="KW-0804">Transcription</keyword>
<dbReference type="InterPro" id="IPR044893">
    <property type="entry name" value="RNA_pol_Rpb1_clamp_domain"/>
</dbReference>
<dbReference type="NCBIfam" id="TIGR02386">
    <property type="entry name" value="rpoC_TIGR"/>
    <property type="match status" value="1"/>
</dbReference>
<evidence type="ECO:0000256" key="11">
    <source>
        <dbReference type="HAMAP-Rule" id="MF_01322"/>
    </source>
</evidence>
<dbReference type="EMBL" id="CABHNI010000047">
    <property type="protein sequence ID" value="VUX18565.1"/>
    <property type="molecule type" value="Genomic_DNA"/>
</dbReference>
<keyword evidence="8 11" id="KW-0460">Magnesium</keyword>
<dbReference type="Pfam" id="PF04998">
    <property type="entry name" value="RNA_pol_Rpb1_5"/>
    <property type="match status" value="1"/>
</dbReference>
<evidence type="ECO:0000313" key="14">
    <source>
        <dbReference type="EMBL" id="VUX18565.1"/>
    </source>
</evidence>
<dbReference type="Pfam" id="PF04983">
    <property type="entry name" value="RNA_pol_Rpb1_3"/>
    <property type="match status" value="1"/>
</dbReference>
<dbReference type="InterPro" id="IPR007081">
    <property type="entry name" value="RNA_pol_Rpb1_5"/>
</dbReference>
<keyword evidence="5 11" id="KW-0548">Nucleotidyltransferase</keyword>
<dbReference type="Gene3D" id="1.10.40.90">
    <property type="match status" value="1"/>
</dbReference>
<dbReference type="Proteomes" id="UP000358366">
    <property type="component" value="Unassembled WGS sequence"/>
</dbReference>
<dbReference type="SMART" id="SM00663">
    <property type="entry name" value="RPOLA_N"/>
    <property type="match status" value="1"/>
</dbReference>
<dbReference type="SUPFAM" id="SSF64484">
    <property type="entry name" value="beta and beta-prime subunits of DNA dependent RNA-polymerase"/>
    <property type="match status" value="1"/>
</dbReference>
<comment type="cofactor">
    <cofactor evidence="11">
        <name>Zn(2+)</name>
        <dbReference type="ChEBI" id="CHEBI:29105"/>
    </cofactor>
    <text evidence="11">Binds 2 Zn(2+) ions per subunit.</text>
</comment>
<comment type="function">
    <text evidence="1 11 12">DNA-dependent RNA polymerase catalyzes the transcription of DNA into RNA using the four ribonucleoside triphosphates as substrates.</text>
</comment>
<evidence type="ECO:0000256" key="5">
    <source>
        <dbReference type="ARBA" id="ARBA00022695"/>
    </source>
</evidence>
<dbReference type="PANTHER" id="PTHR19376">
    <property type="entry name" value="DNA-DIRECTED RNA POLYMERASE"/>
    <property type="match status" value="1"/>
</dbReference>
<keyword evidence="4 11" id="KW-0808">Transferase</keyword>
<feature type="binding site" evidence="11">
    <location>
        <position position="459"/>
    </location>
    <ligand>
        <name>Mg(2+)</name>
        <dbReference type="ChEBI" id="CHEBI:18420"/>
    </ligand>
</feature>
<evidence type="ECO:0000256" key="1">
    <source>
        <dbReference type="ARBA" id="ARBA00004026"/>
    </source>
</evidence>
<feature type="binding site" evidence="11">
    <location>
        <position position="83"/>
    </location>
    <ligand>
        <name>Zn(2+)</name>
        <dbReference type="ChEBI" id="CHEBI:29105"/>
        <label>1</label>
    </ligand>
</feature>
<dbReference type="FunFam" id="4.10.860.120:FF:000001">
    <property type="entry name" value="DNA-directed RNA polymerase subunit beta"/>
    <property type="match status" value="1"/>
</dbReference>
<dbReference type="InterPro" id="IPR006592">
    <property type="entry name" value="RNA_pol_N"/>
</dbReference>
<comment type="catalytic activity">
    <reaction evidence="10 11 12">
        <text>RNA(n) + a ribonucleoside 5'-triphosphate = RNA(n+1) + diphosphate</text>
        <dbReference type="Rhea" id="RHEA:21248"/>
        <dbReference type="Rhea" id="RHEA-COMP:14527"/>
        <dbReference type="Rhea" id="RHEA-COMP:17342"/>
        <dbReference type="ChEBI" id="CHEBI:33019"/>
        <dbReference type="ChEBI" id="CHEBI:61557"/>
        <dbReference type="ChEBI" id="CHEBI:140395"/>
        <dbReference type="EC" id="2.7.7.6"/>
    </reaction>
</comment>
<feature type="binding site" evidence="11">
    <location>
        <position position="897"/>
    </location>
    <ligand>
        <name>Zn(2+)</name>
        <dbReference type="ChEBI" id="CHEBI:29105"/>
        <label>2</label>
    </ligand>
</feature>
<dbReference type="GO" id="GO:0000287">
    <property type="term" value="F:magnesium ion binding"/>
    <property type="evidence" value="ECO:0007669"/>
    <property type="project" value="UniProtKB-UniRule"/>
</dbReference>
<dbReference type="PANTHER" id="PTHR19376:SF54">
    <property type="entry name" value="DNA-DIRECTED RNA POLYMERASE SUBUNIT BETA"/>
    <property type="match status" value="1"/>
</dbReference>
<feature type="binding site" evidence="11">
    <location>
        <position position="70"/>
    </location>
    <ligand>
        <name>Zn(2+)</name>
        <dbReference type="ChEBI" id="CHEBI:29105"/>
        <label>1</label>
    </ligand>
</feature>
<feature type="binding site" evidence="11">
    <location>
        <position position="461"/>
    </location>
    <ligand>
        <name>Mg(2+)</name>
        <dbReference type="ChEBI" id="CHEBI:18420"/>
    </ligand>
</feature>
<dbReference type="InterPro" id="IPR007083">
    <property type="entry name" value="RNA_pol_Rpb1_4"/>
</dbReference>
<evidence type="ECO:0000256" key="6">
    <source>
        <dbReference type="ARBA" id="ARBA00022723"/>
    </source>
</evidence>